<evidence type="ECO:0000259" key="1">
    <source>
        <dbReference type="Pfam" id="PF18998"/>
    </source>
</evidence>
<organism evidence="2 3">
    <name type="scientific">Mesotoga infera</name>
    <dbReference type="NCBI Taxonomy" id="1236046"/>
    <lineage>
        <taxon>Bacteria</taxon>
        <taxon>Thermotogati</taxon>
        <taxon>Thermotogota</taxon>
        <taxon>Thermotogae</taxon>
        <taxon>Kosmotogales</taxon>
        <taxon>Kosmotogaceae</taxon>
        <taxon>Mesotoga</taxon>
    </lineage>
</organism>
<reference evidence="2 3" key="1">
    <citation type="submission" date="2017-01" db="EMBL/GenBank/DDBJ databases">
        <authorList>
            <person name="Erauso G."/>
        </authorList>
    </citation>
    <scope>NUCLEOTIDE SEQUENCE [LARGE SCALE GENOMIC DNA]</scope>
    <source>
        <strain evidence="2">MESINF1</strain>
    </source>
</reference>
<dbReference type="RefSeq" id="WP_169699476.1">
    <property type="nucleotide sequence ID" value="NZ_LS974202.1"/>
</dbReference>
<feature type="domain" description="Bacterial repeat" evidence="1">
    <location>
        <begin position="251"/>
        <end position="320"/>
    </location>
</feature>
<sequence length="749" mass="80933">MARRSRVLLILILFIGLAFLLTGCLKKIDVTLTVAIQGLGETDPDVGAHVFKYGAIVTLTATPAEGYDFEKWEIEGLGSFNESVKEIKLKDSILATAFFAKKSFNIEASVDPENGGIVTGTGSYLFGDTASLTAVAAEGFKFVEWTENGAPIGSDNPLEFVVNANRAFVAHFRQEYTVTVSVTPEEGGTATGGGVYAYGTEATVVATPADCYDFEGWFVDDTLVSEDAEYTFTVTEDVDLVAVFTLKTFEVTVTAEPDEGGVVDGGGTYDCGEEATVTAVADECYDFNGWFVGETLVSEDAEYTFTVTEDVDLVAVFTLKTFGVTVTAEPDEGGVVDGGGTYDCGEEVTVTAVADECYDFEGWFVGETLVSEDAEYTFTAEADVDLVAIFTIKTYVVTSTAGENGAVDPEGETVVDCGDDLLFTFTPDEGYGVDQVTVDGAPVDVVGYPDITDKTYNLEDIRDNHAIDATFKQVFFVTDFDFQAQSPLGNRYDAHIEVDPEVTLLKFSYPDDDTELPVPEAPVVGGVANIVNFFTLDDADFLLIRAFTADGNLLAEIVVELDYSEAFLKVATFTPKREWSLPSAVIYDVHIEVSDNIDRVEFSYPDNPEAEPIPAMAVPVGGVIDIEMNSVDFDAEEITVMAYSGAELLVSKNFDLLKVIEATCEFVADYPILGISEYKFTVVVNSPFCASIEFVADGEIQVIEGNPFAVPGLGTYEFRVFVASVLNRVDVMAKDGADDKIAERNIDLP</sequence>
<dbReference type="PROSITE" id="PS51257">
    <property type="entry name" value="PROKAR_LIPOPROTEIN"/>
    <property type="match status" value="1"/>
</dbReference>
<protein>
    <recommendedName>
        <fullName evidence="1">Bacterial repeat domain-containing protein</fullName>
    </recommendedName>
</protein>
<dbReference type="Proteomes" id="UP000250796">
    <property type="component" value="Chromosome MESINF"/>
</dbReference>
<evidence type="ECO:0000313" key="2">
    <source>
        <dbReference type="EMBL" id="SSC13314.1"/>
    </source>
</evidence>
<dbReference type="AlphaFoldDB" id="A0A7Z7LG44"/>
<name>A0A7Z7LG44_9BACT</name>
<proteinExistence type="predicted"/>
<dbReference type="EMBL" id="LS974202">
    <property type="protein sequence ID" value="SSC13314.1"/>
    <property type="molecule type" value="Genomic_DNA"/>
</dbReference>
<feature type="domain" description="Bacterial repeat" evidence="1">
    <location>
        <begin position="51"/>
        <end position="90"/>
    </location>
</feature>
<dbReference type="InterPro" id="IPR044060">
    <property type="entry name" value="Bacterial_rp_domain"/>
</dbReference>
<feature type="domain" description="Bacterial repeat" evidence="1">
    <location>
        <begin position="108"/>
        <end position="174"/>
    </location>
</feature>
<keyword evidence="3" id="KW-1185">Reference proteome</keyword>
<feature type="domain" description="Bacterial repeat" evidence="1">
    <location>
        <begin position="324"/>
        <end position="392"/>
    </location>
</feature>
<dbReference type="Pfam" id="PF18998">
    <property type="entry name" value="Flg_new_2"/>
    <property type="match status" value="6"/>
</dbReference>
<feature type="domain" description="Bacterial repeat" evidence="1">
    <location>
        <begin position="395"/>
        <end position="473"/>
    </location>
</feature>
<gene>
    <name evidence="2" type="ORF">MESINF_1870</name>
</gene>
<dbReference type="KEGG" id="minf:MESINF_1870"/>
<accession>A0A7Z7LG44</accession>
<evidence type="ECO:0000313" key="3">
    <source>
        <dbReference type="Proteomes" id="UP000250796"/>
    </source>
</evidence>
<feature type="domain" description="Bacterial repeat" evidence="1">
    <location>
        <begin position="178"/>
        <end position="247"/>
    </location>
</feature>